<organism evidence="2 3">
    <name type="scientific">Phytophthora cactorum</name>
    <dbReference type="NCBI Taxonomy" id="29920"/>
    <lineage>
        <taxon>Eukaryota</taxon>
        <taxon>Sar</taxon>
        <taxon>Stramenopiles</taxon>
        <taxon>Oomycota</taxon>
        <taxon>Peronosporomycetes</taxon>
        <taxon>Peronosporales</taxon>
        <taxon>Peronosporaceae</taxon>
        <taxon>Phytophthora</taxon>
    </lineage>
</organism>
<accession>A0A8T1FG30</accession>
<dbReference type="Proteomes" id="UP000736787">
    <property type="component" value="Unassembled WGS sequence"/>
</dbReference>
<gene>
    <name evidence="1" type="ORF">PC117_g18894</name>
    <name evidence="2" type="ORF">PC118_g17384</name>
</gene>
<reference evidence="2" key="1">
    <citation type="submission" date="2018-10" db="EMBL/GenBank/DDBJ databases">
        <title>Effector identification in a new, highly contiguous assembly of the strawberry crown rot pathogen Phytophthora cactorum.</title>
        <authorList>
            <person name="Armitage A.D."/>
            <person name="Nellist C.F."/>
            <person name="Bates H."/>
            <person name="Vickerstaff R.J."/>
            <person name="Harrison R.J."/>
        </authorList>
    </citation>
    <scope>NUCLEOTIDE SEQUENCE</scope>
    <source>
        <strain evidence="1">4040</strain>
        <strain evidence="2">P415</strain>
    </source>
</reference>
<dbReference type="EMBL" id="RCMK01000786">
    <property type="protein sequence ID" value="KAG2912455.1"/>
    <property type="molecule type" value="Genomic_DNA"/>
</dbReference>
<sequence>MLFVKSSHKELKAEATINGRSKSSQLCAAIGYNWAARNAGLFVLNMELHGSSFIPTLASFSIGTIKSDIPS</sequence>
<protein>
    <submittedName>
        <fullName evidence="2">Uncharacterized protein</fullName>
    </submittedName>
</protein>
<evidence type="ECO:0000313" key="3">
    <source>
        <dbReference type="Proteomes" id="UP000697107"/>
    </source>
</evidence>
<dbReference type="Proteomes" id="UP000697107">
    <property type="component" value="Unassembled WGS sequence"/>
</dbReference>
<proteinExistence type="predicted"/>
<evidence type="ECO:0000313" key="2">
    <source>
        <dbReference type="EMBL" id="KAG2969556.1"/>
    </source>
</evidence>
<name>A0A8T1FG30_9STRA</name>
<dbReference type="AlphaFoldDB" id="A0A8T1FG30"/>
<comment type="caution">
    <text evidence="2">The sequence shown here is derived from an EMBL/GenBank/DDBJ whole genome shotgun (WGS) entry which is preliminary data.</text>
</comment>
<evidence type="ECO:0000313" key="1">
    <source>
        <dbReference type="EMBL" id="KAG2912455.1"/>
    </source>
</evidence>
<dbReference type="EMBL" id="RCML01000783">
    <property type="protein sequence ID" value="KAG2969556.1"/>
    <property type="molecule type" value="Genomic_DNA"/>
</dbReference>